<evidence type="ECO:0000259" key="5">
    <source>
        <dbReference type="Pfam" id="PF01137"/>
    </source>
</evidence>
<dbReference type="Gene3D" id="3.30.360.20">
    <property type="entry name" value="RNA 3'-terminal phosphate cyclase, insert domain"/>
    <property type="match status" value="1"/>
</dbReference>
<dbReference type="InterPro" id="IPR000228">
    <property type="entry name" value="RNA3'_term_phos_cyc"/>
</dbReference>
<feature type="domain" description="RNA 3'-terminal phosphate cyclase" evidence="5">
    <location>
        <begin position="26"/>
        <end position="377"/>
    </location>
</feature>
<dbReference type="PANTHER" id="PTHR11096:SF1">
    <property type="entry name" value="RNA 3'-TERMINAL PHOSPHATE CYCLASE-LIKE PROTEIN"/>
    <property type="match status" value="1"/>
</dbReference>
<dbReference type="STRING" id="1160509.A0A3N4HF12"/>
<keyword evidence="4" id="KW-0539">Nucleus</keyword>
<evidence type="ECO:0000256" key="1">
    <source>
        <dbReference type="ARBA" id="ARBA00004604"/>
    </source>
</evidence>
<dbReference type="Proteomes" id="UP000275078">
    <property type="component" value="Unassembled WGS sequence"/>
</dbReference>
<dbReference type="Pfam" id="PF05189">
    <property type="entry name" value="RTC_insert"/>
    <property type="match status" value="1"/>
</dbReference>
<accession>A0A3N4HF12</accession>
<protein>
    <submittedName>
        <fullName evidence="7">18S rRNA biogenesis protein</fullName>
    </submittedName>
</protein>
<keyword evidence="3" id="KW-0690">Ribosome biogenesis</keyword>
<dbReference type="GO" id="GO:0000479">
    <property type="term" value="P:endonucleolytic cleavage of tricistronic rRNA transcript (SSU-rRNA, 5.8S rRNA, LSU-rRNA)"/>
    <property type="evidence" value="ECO:0007669"/>
    <property type="project" value="TreeGrafter"/>
</dbReference>
<dbReference type="InterPro" id="IPR037136">
    <property type="entry name" value="RNA3'_phos_cyclase_dom_sf"/>
</dbReference>
<dbReference type="PANTHER" id="PTHR11096">
    <property type="entry name" value="RNA 3' TERMINAL PHOSPHATE CYCLASE"/>
    <property type="match status" value="1"/>
</dbReference>
<evidence type="ECO:0000313" key="7">
    <source>
        <dbReference type="EMBL" id="RPA72187.1"/>
    </source>
</evidence>
<gene>
    <name evidence="7" type="ORF">BJ508DRAFT_419598</name>
</gene>
<name>A0A3N4HF12_ASCIM</name>
<evidence type="ECO:0000256" key="3">
    <source>
        <dbReference type="ARBA" id="ARBA00022517"/>
    </source>
</evidence>
<proteinExistence type="inferred from homology"/>
<dbReference type="InterPro" id="IPR013791">
    <property type="entry name" value="RNA3'-term_phos_cycl_insert"/>
</dbReference>
<dbReference type="GO" id="GO:0005730">
    <property type="term" value="C:nucleolus"/>
    <property type="evidence" value="ECO:0007669"/>
    <property type="project" value="UniProtKB-SubCell"/>
</dbReference>
<reference evidence="7 8" key="1">
    <citation type="journal article" date="2018" name="Nat. Ecol. Evol.">
        <title>Pezizomycetes genomes reveal the molecular basis of ectomycorrhizal truffle lifestyle.</title>
        <authorList>
            <person name="Murat C."/>
            <person name="Payen T."/>
            <person name="Noel B."/>
            <person name="Kuo A."/>
            <person name="Morin E."/>
            <person name="Chen J."/>
            <person name="Kohler A."/>
            <person name="Krizsan K."/>
            <person name="Balestrini R."/>
            <person name="Da Silva C."/>
            <person name="Montanini B."/>
            <person name="Hainaut M."/>
            <person name="Levati E."/>
            <person name="Barry K.W."/>
            <person name="Belfiori B."/>
            <person name="Cichocki N."/>
            <person name="Clum A."/>
            <person name="Dockter R.B."/>
            <person name="Fauchery L."/>
            <person name="Guy J."/>
            <person name="Iotti M."/>
            <person name="Le Tacon F."/>
            <person name="Lindquist E.A."/>
            <person name="Lipzen A."/>
            <person name="Malagnac F."/>
            <person name="Mello A."/>
            <person name="Molinier V."/>
            <person name="Miyauchi S."/>
            <person name="Poulain J."/>
            <person name="Riccioni C."/>
            <person name="Rubini A."/>
            <person name="Sitrit Y."/>
            <person name="Splivallo R."/>
            <person name="Traeger S."/>
            <person name="Wang M."/>
            <person name="Zifcakova L."/>
            <person name="Wipf D."/>
            <person name="Zambonelli A."/>
            <person name="Paolocci F."/>
            <person name="Nowrousian M."/>
            <person name="Ottonello S."/>
            <person name="Baldrian P."/>
            <person name="Spatafora J.W."/>
            <person name="Henrissat B."/>
            <person name="Nagy L.G."/>
            <person name="Aury J.M."/>
            <person name="Wincker P."/>
            <person name="Grigoriev I.V."/>
            <person name="Bonfante P."/>
            <person name="Martin F.M."/>
        </authorList>
    </citation>
    <scope>NUCLEOTIDE SEQUENCE [LARGE SCALE GENOMIC DNA]</scope>
    <source>
        <strain evidence="7 8">RN42</strain>
    </source>
</reference>
<dbReference type="SUPFAM" id="SSF55205">
    <property type="entry name" value="EPT/RTPC-like"/>
    <property type="match status" value="1"/>
</dbReference>
<evidence type="ECO:0000256" key="4">
    <source>
        <dbReference type="ARBA" id="ARBA00023242"/>
    </source>
</evidence>
<dbReference type="EMBL" id="ML119874">
    <property type="protein sequence ID" value="RPA72187.1"/>
    <property type="molecule type" value="Genomic_DNA"/>
</dbReference>
<dbReference type="InterPro" id="IPR016443">
    <property type="entry name" value="RNA3'_term_phos_cyc_type_2"/>
</dbReference>
<evidence type="ECO:0000259" key="6">
    <source>
        <dbReference type="Pfam" id="PF05189"/>
    </source>
</evidence>
<organism evidence="7 8">
    <name type="scientific">Ascobolus immersus RN42</name>
    <dbReference type="NCBI Taxonomy" id="1160509"/>
    <lineage>
        <taxon>Eukaryota</taxon>
        <taxon>Fungi</taxon>
        <taxon>Dikarya</taxon>
        <taxon>Ascomycota</taxon>
        <taxon>Pezizomycotina</taxon>
        <taxon>Pezizomycetes</taxon>
        <taxon>Pezizales</taxon>
        <taxon>Ascobolaceae</taxon>
        <taxon>Ascobolus</taxon>
    </lineage>
</organism>
<comment type="similarity">
    <text evidence="2">Belongs to the RNA 3'-terminal cyclase family. Type 2 subfamily.</text>
</comment>
<evidence type="ECO:0000256" key="2">
    <source>
        <dbReference type="ARBA" id="ARBA00007089"/>
    </source>
</evidence>
<feature type="domain" description="RNA 3'-terminal phosphate cyclase insert" evidence="6">
    <location>
        <begin position="210"/>
        <end position="325"/>
    </location>
</feature>
<dbReference type="AlphaFoldDB" id="A0A3N4HF12"/>
<dbReference type="Gene3D" id="3.65.10.20">
    <property type="entry name" value="RNA 3'-terminal phosphate cyclase domain"/>
    <property type="match status" value="1"/>
</dbReference>
<dbReference type="Pfam" id="PF01137">
    <property type="entry name" value="RTC"/>
    <property type="match status" value="1"/>
</dbReference>
<dbReference type="NCBIfam" id="TIGR03400">
    <property type="entry name" value="18S_RNA_Rcl1p"/>
    <property type="match status" value="1"/>
</dbReference>
<dbReference type="OrthoDB" id="1911237at2759"/>
<dbReference type="InterPro" id="IPR023797">
    <property type="entry name" value="RNA3'_phos_cyclase_dom"/>
</dbReference>
<sequence length="410" mass="43100">MTTKSQPVIAAPLSTQGPLKLTTPSLLRTRLLLATLTGRALHITSIRPNSLTPGLTPAEISLLRLLDTLTNGSHLEISLTGTSLYYRPGLLTANGGKPITHTIPSDAERGVTWYLEALAILAPFCKAKLDVTLKGGVITASTPLDYSVDTFRSVVLPALAKAGIERSTELRVLRRSSASKTKKGALYGAGEVQFLCGHQVRIPKTVHLTTAGRIKRIRGVAYATGLSGSVNARTIEAARGVVNRFVADVYIYSDVGKACIVKNGYGEPGKEGKMEGTKKCGVGYGISLVAETTLGGVFSGEASGGEGEAAEDVGRRAAYALLEEVGQSGAFGKIGLRVLMTMMAMGQEGDVGRICVGREQVDEELVGLWRDLKAICGGQVAIRDAEDARNGELIIGVVGRGVGNVGRKVA</sequence>
<comment type="subcellular location">
    <subcellularLocation>
        <location evidence="1">Nucleus</location>
        <location evidence="1">Nucleolus</location>
    </subcellularLocation>
</comment>
<dbReference type="InterPro" id="IPR013792">
    <property type="entry name" value="RNA3'P_cycl/enolpyr_Trfase_a/b"/>
</dbReference>
<keyword evidence="8" id="KW-1185">Reference proteome</keyword>
<dbReference type="GO" id="GO:0004521">
    <property type="term" value="F:RNA endonuclease activity"/>
    <property type="evidence" value="ECO:0007669"/>
    <property type="project" value="TreeGrafter"/>
</dbReference>
<evidence type="ECO:0000313" key="8">
    <source>
        <dbReference type="Proteomes" id="UP000275078"/>
    </source>
</evidence>
<dbReference type="InterPro" id="IPR036553">
    <property type="entry name" value="RPTC_insert"/>
</dbReference>